<keyword evidence="3" id="KW-1185">Reference proteome</keyword>
<evidence type="ECO:0000256" key="1">
    <source>
        <dbReference type="SAM" id="MobiDB-lite"/>
    </source>
</evidence>
<feature type="region of interest" description="Disordered" evidence="1">
    <location>
        <begin position="138"/>
        <end position="166"/>
    </location>
</feature>
<dbReference type="HOGENOM" id="CLU_707707_0_0_11"/>
<proteinExistence type="predicted"/>
<dbReference type="KEGG" id="sma:SAVERM_2169"/>
<reference evidence="2 3" key="1">
    <citation type="journal article" date="2001" name="Proc. Natl. Acad. Sci. U.S.A.">
        <title>Genome sequence of an industrial microorganism Streptomyces avermitilis: deducing the ability of producing secondary metabolites.</title>
        <authorList>
            <person name="Omura S."/>
            <person name="Ikeda H."/>
            <person name="Ishikawa J."/>
            <person name="Hanamoto A."/>
            <person name="Takahashi C."/>
            <person name="Shinose M."/>
            <person name="Takahashi Y."/>
            <person name="Horikawa H."/>
            <person name="Nakazawa H."/>
            <person name="Osonoe T."/>
            <person name="Kikuchi H."/>
            <person name="Shiba T."/>
            <person name="Sakaki Y."/>
            <person name="Hattori M."/>
        </authorList>
    </citation>
    <scope>NUCLEOTIDE SEQUENCE [LARGE SCALE GENOMIC DNA]</scope>
    <source>
        <strain evidence="3">ATCC 31267 / DSM 46492 / JCM 5070 / NBRC 14893 / NCIMB 12804 / NRRL 8165 / MA-4680</strain>
    </source>
</reference>
<dbReference type="Proteomes" id="UP000000428">
    <property type="component" value="Chromosome"/>
</dbReference>
<dbReference type="eggNOG" id="ENOG5033U6E">
    <property type="taxonomic scope" value="Bacteria"/>
</dbReference>
<protein>
    <recommendedName>
        <fullName evidence="4">Tat pathway signal sequence domain protein</fullName>
    </recommendedName>
</protein>
<sequence length="390" mass="39379">MLRLDVDCSSGLQIPLLSQGSVAPDPSHGASRSPGPWLSRGGGGTSGRAARRTVSTTMRGLHHDARSPPRCAVSTTMRGLHHDARSPPRCAVSTTMRGLHHLRVIHHPHRGAGTVAFPSPGPCPVARLPPPVRRVRRRRHGPAAAAAPPRPLASPRGAVTRSSSTLLRRGTPMRTRPLLALAGVVVALSVSAMSPASAAGTVLTTGSAGGDAVATGDVLSASLATGTAATLYSSATGTSGVSCSASTFTAGVVDNPAASGTATESVTAHTFDGCTSNVIGVLGVSGVTVNNLPYTTTVGSDGTVTVTPASGSTIQTTVKLSTLLGTINCVYQAPSLSGTASNTDNSITFTNQQFTKTSGSSLCFSSGYFTAKYAPVKDTSVSGSPSVFVN</sequence>
<dbReference type="AlphaFoldDB" id="Q82L43"/>
<reference evidence="2 3" key="2">
    <citation type="journal article" date="2003" name="Nat. Biotechnol.">
        <title>Complete genome sequence and comparative analysis of the industrial microorganism Streptomyces avermitilis.</title>
        <authorList>
            <person name="Ikeda H."/>
            <person name="Ishikawa J."/>
            <person name="Hanamoto A."/>
            <person name="Shinose M."/>
            <person name="Kikuchi H."/>
            <person name="Shiba T."/>
            <person name="Sakaki Y."/>
            <person name="Hattori M."/>
            <person name="Omura S."/>
        </authorList>
    </citation>
    <scope>NUCLEOTIDE SEQUENCE [LARGE SCALE GENOMIC DNA]</scope>
    <source>
        <strain evidence="3">ATCC 31267 / DSM 46492 / JCM 5070 / NBRC 14893 / NCIMB 12804 / NRRL 8165 / MA-4680</strain>
    </source>
</reference>
<feature type="compositionally biased region" description="Low complexity" evidence="1">
    <location>
        <begin position="142"/>
        <end position="158"/>
    </location>
</feature>
<dbReference type="EMBL" id="BA000030">
    <property type="protein sequence ID" value="BAC69880.1"/>
    <property type="molecule type" value="Genomic_DNA"/>
</dbReference>
<evidence type="ECO:0000313" key="2">
    <source>
        <dbReference type="EMBL" id="BAC69880.1"/>
    </source>
</evidence>
<evidence type="ECO:0008006" key="4">
    <source>
        <dbReference type="Google" id="ProtNLM"/>
    </source>
</evidence>
<feature type="region of interest" description="Disordered" evidence="1">
    <location>
        <begin position="17"/>
        <end position="50"/>
    </location>
</feature>
<organism evidence="2 3">
    <name type="scientific">Streptomyces avermitilis (strain ATCC 31267 / DSM 46492 / JCM 5070 / NBRC 14893 / NCIMB 12804 / NRRL 8165 / MA-4680)</name>
    <dbReference type="NCBI Taxonomy" id="227882"/>
    <lineage>
        <taxon>Bacteria</taxon>
        <taxon>Bacillati</taxon>
        <taxon>Actinomycetota</taxon>
        <taxon>Actinomycetes</taxon>
        <taxon>Kitasatosporales</taxon>
        <taxon>Streptomycetaceae</taxon>
        <taxon>Streptomyces</taxon>
    </lineage>
</organism>
<name>Q82L43_STRAW</name>
<evidence type="ECO:0000313" key="3">
    <source>
        <dbReference type="Proteomes" id="UP000000428"/>
    </source>
</evidence>
<accession>Q82L43</accession>
<reference evidence="2 3" key="3">
    <citation type="journal article" date="2014" name="J. Ind. Microbiol. Biotechnol.">
        <title>Genome mining of the Streptomyces avermitilis genome and development of genome-minimized hosts for heterologous expression of biosynthetic gene clusters.</title>
        <authorList>
            <person name="Ikeda H."/>
            <person name="Shin-ya K."/>
            <person name="Omura S."/>
        </authorList>
    </citation>
    <scope>NUCLEOTIDE SEQUENCE [LARGE SCALE GENOMIC DNA]</scope>
    <source>
        <strain evidence="3">ATCC 31267 / DSM 46492 / JCM 5070 / NBRC 14893 / NCIMB 12804 / NRRL 8165 / MA-4680</strain>
    </source>
</reference>
<gene>
    <name evidence="2" type="ORF">SAVERM_2169</name>
</gene>